<organism evidence="3 4">
    <name type="scientific">Marihabitans asiaticum</name>
    <dbReference type="NCBI Taxonomy" id="415218"/>
    <lineage>
        <taxon>Bacteria</taxon>
        <taxon>Bacillati</taxon>
        <taxon>Actinomycetota</taxon>
        <taxon>Actinomycetes</taxon>
        <taxon>Micrococcales</taxon>
        <taxon>Intrasporangiaceae</taxon>
        <taxon>Marihabitans</taxon>
    </lineage>
</organism>
<dbReference type="NCBIfam" id="NF005899">
    <property type="entry name" value="PRK07869.1"/>
    <property type="match status" value="1"/>
</dbReference>
<dbReference type="EMBL" id="VIUW01000002">
    <property type="protein sequence ID" value="TWD15870.1"/>
    <property type="molecule type" value="Genomic_DNA"/>
</dbReference>
<proteinExistence type="inferred from homology"/>
<dbReference type="InterPro" id="IPR036928">
    <property type="entry name" value="AS_sf"/>
</dbReference>
<name>A0A560WEA2_9MICO</name>
<comment type="similarity">
    <text evidence="1">Belongs to the amidase family.</text>
</comment>
<dbReference type="SUPFAM" id="SSF75304">
    <property type="entry name" value="Amidase signature (AS) enzymes"/>
    <property type="match status" value="1"/>
</dbReference>
<feature type="domain" description="Amidase" evidence="2">
    <location>
        <begin position="39"/>
        <end position="458"/>
    </location>
</feature>
<accession>A0A560WEA2</accession>
<dbReference type="OrthoDB" id="182039at2"/>
<keyword evidence="4" id="KW-1185">Reference proteome</keyword>
<gene>
    <name evidence="3" type="ORF">FB557_1406</name>
</gene>
<dbReference type="PANTHER" id="PTHR11895">
    <property type="entry name" value="TRANSAMIDASE"/>
    <property type="match status" value="1"/>
</dbReference>
<dbReference type="AlphaFoldDB" id="A0A560WEA2"/>
<dbReference type="Gene3D" id="3.90.1300.10">
    <property type="entry name" value="Amidase signature (AS) domain"/>
    <property type="match status" value="1"/>
</dbReference>
<evidence type="ECO:0000256" key="1">
    <source>
        <dbReference type="ARBA" id="ARBA00009199"/>
    </source>
</evidence>
<dbReference type="GO" id="GO:0003824">
    <property type="term" value="F:catalytic activity"/>
    <property type="evidence" value="ECO:0007669"/>
    <property type="project" value="InterPro"/>
</dbReference>
<dbReference type="PROSITE" id="PS00571">
    <property type="entry name" value="AMIDASES"/>
    <property type="match status" value="1"/>
</dbReference>
<dbReference type="RefSeq" id="WP_144856873.1">
    <property type="nucleotide sequence ID" value="NZ_BAAAYT010000001.1"/>
</dbReference>
<dbReference type="Proteomes" id="UP000315628">
    <property type="component" value="Unassembled WGS sequence"/>
</dbReference>
<dbReference type="InterPro" id="IPR023631">
    <property type="entry name" value="Amidase_dom"/>
</dbReference>
<dbReference type="Pfam" id="PF01425">
    <property type="entry name" value="Amidase"/>
    <property type="match status" value="1"/>
</dbReference>
<dbReference type="InterPro" id="IPR000120">
    <property type="entry name" value="Amidase"/>
</dbReference>
<comment type="caution">
    <text evidence="3">The sequence shown here is derived from an EMBL/GenBank/DDBJ whole genome shotgun (WGS) entry which is preliminary data.</text>
</comment>
<dbReference type="PANTHER" id="PTHR11895:SF7">
    <property type="entry name" value="GLUTAMYL-TRNA(GLN) AMIDOTRANSFERASE SUBUNIT A, MITOCHONDRIAL"/>
    <property type="match status" value="1"/>
</dbReference>
<reference evidence="3 4" key="1">
    <citation type="submission" date="2019-06" db="EMBL/GenBank/DDBJ databases">
        <title>Sequencing the genomes of 1000 actinobacteria strains.</title>
        <authorList>
            <person name="Klenk H.-P."/>
        </authorList>
    </citation>
    <scope>NUCLEOTIDE SEQUENCE [LARGE SCALE GENOMIC DNA]</scope>
    <source>
        <strain evidence="3 4">DSM 18935</strain>
    </source>
</reference>
<sequence>MSETATSTRVHAFTDDALGREDATGVAERIRSGEISAREAVDAAIERVASMGELGAVAHTDDRRARRRADALGVGGRGVFHGVPTAVKENIYAAGFPLTMGSPAVPVRAQDHDGAVAAQLLSTGAVPVASTTCPPFGWTATTERPGGLATRNPWDRRYSSGGSSGGTAALVASGALPFAHGNDGGGSIRIPAAACGLVGLKATRGRMAADPSTKDMPINIVVDGVLTRTVRDTARYLAAAEEHRAPKALERVGLVEGPGERRVRVGVLIDSPLAPATDRETAAAVRGVADLLSTLGHDVGEHDLGVPAAFKEDFLHYWSMLAFGIHRRGRAMFGPDFDTAALDPFTLGLSRHFVRHLPRLPLTLARVAAAGPVYDGRLGDVDVMLTPVLTHTTPPIGYLDADLDFDTHLERVSAYVGFTPLHNVAGAPAISLPLGRTDDGRPVGVMLQGRRGAERLLLELAFELEAAAPFARIDEEP</sequence>
<dbReference type="InterPro" id="IPR020556">
    <property type="entry name" value="Amidase_CS"/>
</dbReference>
<evidence type="ECO:0000259" key="2">
    <source>
        <dbReference type="Pfam" id="PF01425"/>
    </source>
</evidence>
<evidence type="ECO:0000313" key="4">
    <source>
        <dbReference type="Proteomes" id="UP000315628"/>
    </source>
</evidence>
<protein>
    <submittedName>
        <fullName evidence="3">Amidase</fullName>
    </submittedName>
</protein>
<evidence type="ECO:0000313" key="3">
    <source>
        <dbReference type="EMBL" id="TWD15870.1"/>
    </source>
</evidence>